<evidence type="ECO:0000256" key="1">
    <source>
        <dbReference type="ARBA" id="ARBA00022729"/>
    </source>
</evidence>
<evidence type="ECO:0000256" key="2">
    <source>
        <dbReference type="SAM" id="Phobius"/>
    </source>
</evidence>
<gene>
    <name evidence="3" type="ORF">AC529_08455</name>
</gene>
<reference evidence="4" key="1">
    <citation type="journal article" date="2017" name="Acta Aliment.">
        <title>Plant polysaccharide degrading enzyme system of Thermpbifida cellulosilytica TB100 revealed by de novo genome project data.</title>
        <authorList>
            <person name="Toth A."/>
            <person name="Baka E."/>
            <person name="Luzics S."/>
            <person name="Bata-Vidacs I."/>
            <person name="Nagy I."/>
            <person name="Balint B."/>
            <person name="Herceg R."/>
            <person name="Olasz F."/>
            <person name="Wilk T."/>
            <person name="Nagy T."/>
            <person name="Kriszt B."/>
            <person name="Nagy I."/>
            <person name="Kukolya J."/>
        </authorList>
    </citation>
    <scope>NUCLEOTIDE SEQUENCE [LARGE SCALE GENOMIC DNA]</scope>
    <source>
        <strain evidence="4">TB100</strain>
    </source>
</reference>
<keyword evidence="1" id="KW-0732">Signal</keyword>
<dbReference type="Proteomes" id="UP000074382">
    <property type="component" value="Unassembled WGS sequence"/>
</dbReference>
<name>A0A147KIL1_THECS</name>
<dbReference type="Gene3D" id="2.60.40.1240">
    <property type="match status" value="1"/>
</dbReference>
<feature type="transmembrane region" description="Helical" evidence="2">
    <location>
        <begin position="6"/>
        <end position="29"/>
    </location>
</feature>
<sequence length="193" mass="19650">MERTAVAAAVTGGTVLAVGSLLAFGLHVLPGKDLGPRSAAGTARTPAVFAPGAGWTPEPDDFRGATAVAGDWRLRVTGVRVDGDGVLADGRGSGVRAPRGAVYQVFTLLAVNRGAEPMRFAPAGATAASVDGRTFANDPEAERALSGAAAPLLDPGAAARTEVVFPTPPDARLYEVVVTVEYGAVFANLEARR</sequence>
<evidence type="ECO:0000313" key="4">
    <source>
        <dbReference type="Proteomes" id="UP000074382"/>
    </source>
</evidence>
<dbReference type="InterPro" id="IPR029050">
    <property type="entry name" value="Immunoprotect_excell_Ig-like"/>
</dbReference>
<dbReference type="PATRIC" id="fig|665004.4.peg.1356"/>
<keyword evidence="2" id="KW-0812">Transmembrane</keyword>
<comment type="caution">
    <text evidence="3">The sequence shown here is derived from an EMBL/GenBank/DDBJ whole genome shotgun (WGS) entry which is preliminary data.</text>
</comment>
<proteinExistence type="predicted"/>
<keyword evidence="4" id="KW-1185">Reference proteome</keyword>
<organism evidence="3 4">
    <name type="scientific">Thermobifida cellulosilytica TB100</name>
    <dbReference type="NCBI Taxonomy" id="665004"/>
    <lineage>
        <taxon>Bacteria</taxon>
        <taxon>Bacillati</taxon>
        <taxon>Actinomycetota</taxon>
        <taxon>Actinomycetes</taxon>
        <taxon>Streptosporangiales</taxon>
        <taxon>Nocardiopsidaceae</taxon>
        <taxon>Thermobifida</taxon>
    </lineage>
</organism>
<evidence type="ECO:0008006" key="5">
    <source>
        <dbReference type="Google" id="ProtNLM"/>
    </source>
</evidence>
<keyword evidence="2" id="KW-1133">Transmembrane helix</keyword>
<dbReference type="OrthoDB" id="3436990at2"/>
<dbReference type="RefSeq" id="WP_068754296.1">
    <property type="nucleotide sequence ID" value="NZ_KQ950180.1"/>
</dbReference>
<protein>
    <recommendedName>
        <fullName evidence="5">DUF4352 domain-containing protein</fullName>
    </recommendedName>
</protein>
<dbReference type="AlphaFoldDB" id="A0A147KIL1"/>
<keyword evidence="2" id="KW-0472">Membrane</keyword>
<dbReference type="EMBL" id="LGEM01000037">
    <property type="protein sequence ID" value="KUP97135.1"/>
    <property type="molecule type" value="Genomic_DNA"/>
</dbReference>
<accession>A0A147KIL1</accession>
<evidence type="ECO:0000313" key="3">
    <source>
        <dbReference type="EMBL" id="KUP97135.1"/>
    </source>
</evidence>